<keyword evidence="2" id="KW-0732">Signal</keyword>
<proteinExistence type="predicted"/>
<name>A0A7S4NIJ2_9STRA</name>
<feature type="region of interest" description="Disordered" evidence="1">
    <location>
        <begin position="665"/>
        <end position="707"/>
    </location>
</feature>
<reference evidence="3" key="1">
    <citation type="submission" date="2021-01" db="EMBL/GenBank/DDBJ databases">
        <authorList>
            <person name="Corre E."/>
            <person name="Pelletier E."/>
            <person name="Niang G."/>
            <person name="Scheremetjew M."/>
            <person name="Finn R."/>
            <person name="Kale V."/>
            <person name="Holt S."/>
            <person name="Cochrane G."/>
            <person name="Meng A."/>
            <person name="Brown T."/>
            <person name="Cohen L."/>
        </authorList>
    </citation>
    <scope>NUCLEOTIDE SEQUENCE</scope>
    <source>
        <strain evidence="3">Isolate 1302-5</strain>
    </source>
</reference>
<protein>
    <submittedName>
        <fullName evidence="3">Uncharacterized protein</fullName>
    </submittedName>
</protein>
<feature type="chain" id="PRO_5031177183" evidence="2">
    <location>
        <begin position="16"/>
        <end position="733"/>
    </location>
</feature>
<feature type="compositionally biased region" description="Basic and acidic residues" evidence="1">
    <location>
        <begin position="671"/>
        <end position="689"/>
    </location>
</feature>
<dbReference type="PANTHER" id="PTHR40855:SF1">
    <property type="entry name" value="CLAVAMINATE SYNTHASE-LIKE PROTEIN"/>
    <property type="match status" value="1"/>
</dbReference>
<evidence type="ECO:0000256" key="1">
    <source>
        <dbReference type="SAM" id="MobiDB-lite"/>
    </source>
</evidence>
<dbReference type="EMBL" id="HBKQ01062330">
    <property type="protein sequence ID" value="CAE2289825.1"/>
    <property type="molecule type" value="Transcribed_RNA"/>
</dbReference>
<dbReference type="AlphaFoldDB" id="A0A7S4NIJ2"/>
<evidence type="ECO:0000256" key="2">
    <source>
        <dbReference type="SAM" id="SignalP"/>
    </source>
</evidence>
<accession>A0A7S4NIJ2</accession>
<feature type="signal peptide" evidence="2">
    <location>
        <begin position="1"/>
        <end position="15"/>
    </location>
</feature>
<dbReference type="PANTHER" id="PTHR40855">
    <property type="entry name" value="DIOX_N DOMAIN-CONTAINING PROTEIN"/>
    <property type="match status" value="1"/>
</dbReference>
<gene>
    <name evidence="3" type="ORF">OAUR00152_LOCUS42489</name>
</gene>
<evidence type="ECO:0000313" key="3">
    <source>
        <dbReference type="EMBL" id="CAE2289825.1"/>
    </source>
</evidence>
<organism evidence="3">
    <name type="scientific">Odontella aurita</name>
    <dbReference type="NCBI Taxonomy" id="265563"/>
    <lineage>
        <taxon>Eukaryota</taxon>
        <taxon>Sar</taxon>
        <taxon>Stramenopiles</taxon>
        <taxon>Ochrophyta</taxon>
        <taxon>Bacillariophyta</taxon>
        <taxon>Mediophyceae</taxon>
        <taxon>Biddulphiophycidae</taxon>
        <taxon>Eupodiscales</taxon>
        <taxon>Odontellaceae</taxon>
        <taxon>Odontella</taxon>
    </lineage>
</organism>
<sequence>MKIILAASLLSAVAATDRGKDSVFRPHRVSLSDLELSEAKAASPGGAALLKALQTHGIVAIKDLSLTYSSDKNRALSALYSCISSSPGAAKSSTFSDGTVRHTLASRTVPGPGGMQKIKVQEESGACKDFVEASTPLREAVNVATQAFTDSLGILLELDTKNPILSTEDGSHDFSSFGDVAEAGEHLEHFHSYRHPTGKKEKQENVRKLAKGDTIELHTDQGLFIAFTPGMIANQNELSPSGGFYIQDDKGARSLAHFDSNDLVIMLGDGIEQIGINDRLREEGKSPLRSTPHAMVMPSDAAAVDGTSRVWHGRMVLPPSGAIHPSHSSSGKTFGDVRRALIESSLDSASSFVSTSQSGKLSLGCSSPIEQARILADEDVSCAEDSTYCWHRCMPHEDRGINVGVCAQRNLQLQCINPREQVYISGHGDFYPACSNSSEPASDYPTLPDYPRDEATCTVDAWKEFSKTDGYTHVFDRLGDNRGNRGFWEGATSKGQGKVAKFMWNVAEDGETIDGKLVFNNLFGYLAIGIASEGGKHNGMNGASIIMAIPGGNYSSKLGLDLGMDDTVLEYEIDHNGSSFRHWSDPLSARDTSSYSHESTECFTSLSFKTDNINDNPLVNATGMGDLVWAGNPKDYFCGSHGRGQDGRGDRDRFAVDWKTGKGWFPAELEEEHKEGDETKDGLDAKQEEQDGTEGTNGGETMSSSSATWPASNIGLVVLGIVMATANIGGFIV</sequence>